<dbReference type="PANTHER" id="PTHR35526">
    <property type="entry name" value="ANTI-SIGMA-F FACTOR RSBW-RELATED"/>
    <property type="match status" value="1"/>
</dbReference>
<name>F3NP55_9ACTN</name>
<dbReference type="eggNOG" id="COG3920">
    <property type="taxonomic scope" value="Bacteria"/>
</dbReference>
<sequence>MPGPTPAVPSAVRAAPRSAHASSRTATGPVQRVDQYNAICIGRGPAGRPERLGRLDRMPIPHARSAVPVDAFRQRFSATRRGARLARLLAAHQLAEWGLPYGTEAHDTAVLVVAELAANAVLHGRVPGRDFALSLLRDETRGTLRIEVTDTHPAFPVRGTPAPEEDAGRGLLLVEALATDWGVQGRPGPGKTVWALCPLPQGARLGPRLGSEAREGFRPAAGPA</sequence>
<keyword evidence="1" id="KW-0418">Kinase</keyword>
<dbReference type="Pfam" id="PF13581">
    <property type="entry name" value="HATPase_c_2"/>
    <property type="match status" value="1"/>
</dbReference>
<evidence type="ECO:0000256" key="2">
    <source>
        <dbReference type="SAM" id="MobiDB-lite"/>
    </source>
</evidence>
<evidence type="ECO:0000313" key="5">
    <source>
        <dbReference type="Proteomes" id="UP000003022"/>
    </source>
</evidence>
<feature type="compositionally biased region" description="Low complexity" evidence="2">
    <location>
        <begin position="8"/>
        <end position="27"/>
    </location>
</feature>
<dbReference type="CDD" id="cd16936">
    <property type="entry name" value="HATPase_RsbW-like"/>
    <property type="match status" value="1"/>
</dbReference>
<feature type="domain" description="Histidine kinase/HSP90-like ATPase" evidence="3">
    <location>
        <begin position="77"/>
        <end position="194"/>
    </location>
</feature>
<comment type="caution">
    <text evidence="4">The sequence shown here is derived from an EMBL/GenBank/DDBJ whole genome shotgun (WGS) entry which is preliminary data.</text>
</comment>
<gene>
    <name evidence="4" type="ORF">SGM_4919</name>
</gene>
<dbReference type="AlphaFoldDB" id="F3NP55"/>
<dbReference type="GO" id="GO:0004674">
    <property type="term" value="F:protein serine/threonine kinase activity"/>
    <property type="evidence" value="ECO:0007669"/>
    <property type="project" value="UniProtKB-KW"/>
</dbReference>
<dbReference type="SUPFAM" id="SSF55874">
    <property type="entry name" value="ATPase domain of HSP90 chaperone/DNA topoisomerase II/histidine kinase"/>
    <property type="match status" value="1"/>
</dbReference>
<dbReference type="InterPro" id="IPR003594">
    <property type="entry name" value="HATPase_dom"/>
</dbReference>
<reference evidence="4 5" key="1">
    <citation type="journal article" date="2011" name="J. Bacteriol.">
        <title>Draft genome sequence of the marine bacterium Streptomyces griseoaurantiacus M045, which produces novel manumycin-type antibiotics with a pABA core component.</title>
        <authorList>
            <person name="Li F."/>
            <person name="Jiang P."/>
            <person name="Zheng H."/>
            <person name="Wang S."/>
            <person name="Zhao G."/>
            <person name="Qin S."/>
            <person name="Liu Z."/>
        </authorList>
    </citation>
    <scope>NUCLEOTIDE SEQUENCE [LARGE SCALE GENOMIC DNA]</scope>
    <source>
        <strain evidence="4 5">M045</strain>
    </source>
</reference>
<keyword evidence="1" id="KW-0723">Serine/threonine-protein kinase</keyword>
<dbReference type="STRING" id="996637.SGM_4919"/>
<dbReference type="Gene3D" id="3.30.565.10">
    <property type="entry name" value="Histidine kinase-like ATPase, C-terminal domain"/>
    <property type="match status" value="1"/>
</dbReference>
<evidence type="ECO:0000313" key="4">
    <source>
        <dbReference type="EMBL" id="EGG44867.1"/>
    </source>
</evidence>
<keyword evidence="5" id="KW-1185">Reference proteome</keyword>
<accession>F3NP55</accession>
<evidence type="ECO:0000256" key="1">
    <source>
        <dbReference type="ARBA" id="ARBA00022527"/>
    </source>
</evidence>
<protein>
    <submittedName>
        <fullName evidence="4">Putative regulatory protein</fullName>
    </submittedName>
</protein>
<dbReference type="InterPro" id="IPR050267">
    <property type="entry name" value="Anti-sigma-factor_SerPK"/>
</dbReference>
<evidence type="ECO:0000259" key="3">
    <source>
        <dbReference type="Pfam" id="PF13581"/>
    </source>
</evidence>
<dbReference type="Proteomes" id="UP000003022">
    <property type="component" value="Unassembled WGS sequence"/>
</dbReference>
<dbReference type="PANTHER" id="PTHR35526:SF3">
    <property type="entry name" value="ANTI-SIGMA-F FACTOR RSBW"/>
    <property type="match status" value="1"/>
</dbReference>
<feature type="region of interest" description="Disordered" evidence="2">
    <location>
        <begin position="1"/>
        <end position="28"/>
    </location>
</feature>
<organism evidence="4 5">
    <name type="scientific">Streptomyces griseoaurantiacus M045</name>
    <dbReference type="NCBI Taxonomy" id="996637"/>
    <lineage>
        <taxon>Bacteria</taxon>
        <taxon>Bacillati</taxon>
        <taxon>Actinomycetota</taxon>
        <taxon>Actinomycetes</taxon>
        <taxon>Kitasatosporales</taxon>
        <taxon>Streptomycetaceae</taxon>
        <taxon>Streptomyces</taxon>
        <taxon>Streptomyces aurantiacus group</taxon>
    </lineage>
</organism>
<dbReference type="InterPro" id="IPR036890">
    <property type="entry name" value="HATPase_C_sf"/>
</dbReference>
<dbReference type="EMBL" id="AEYX01000042">
    <property type="protein sequence ID" value="EGG44867.1"/>
    <property type="molecule type" value="Genomic_DNA"/>
</dbReference>
<keyword evidence="1" id="KW-0808">Transferase</keyword>
<proteinExistence type="predicted"/>